<organism evidence="1 2">
    <name type="scientific">Paenirhodobacter populi</name>
    <dbReference type="NCBI Taxonomy" id="2306993"/>
    <lineage>
        <taxon>Bacteria</taxon>
        <taxon>Pseudomonadati</taxon>
        <taxon>Pseudomonadota</taxon>
        <taxon>Alphaproteobacteria</taxon>
        <taxon>Rhodobacterales</taxon>
        <taxon>Rhodobacter group</taxon>
        <taxon>Paenirhodobacter</taxon>
    </lineage>
</organism>
<protein>
    <submittedName>
        <fullName evidence="1">Uncharacterized protein</fullName>
    </submittedName>
</protein>
<comment type="caution">
    <text evidence="1">The sequence shown here is derived from an EMBL/GenBank/DDBJ whole genome shotgun (WGS) entry which is preliminary data.</text>
</comment>
<dbReference type="EMBL" id="SAUW01000005">
    <property type="protein sequence ID" value="RWR13321.1"/>
    <property type="molecule type" value="Genomic_DNA"/>
</dbReference>
<sequence>MRQSLPLTLALAACAAPPVPERAPGVAGYAAAHAGGALIVTRDAAPFTYSDGAEARRAADRLCGGRVDSSTEDNFRDGAWIYPRGCA</sequence>
<evidence type="ECO:0000313" key="2">
    <source>
        <dbReference type="Proteomes" id="UP000285710"/>
    </source>
</evidence>
<dbReference type="RefSeq" id="WP_128269231.1">
    <property type="nucleotide sequence ID" value="NZ_SAUW01000005.1"/>
</dbReference>
<evidence type="ECO:0000313" key="1">
    <source>
        <dbReference type="EMBL" id="RWR13321.1"/>
    </source>
</evidence>
<proteinExistence type="predicted"/>
<reference evidence="1 2" key="2">
    <citation type="submission" date="2019-01" db="EMBL/GenBank/DDBJ databases">
        <authorList>
            <person name="Li Y."/>
        </authorList>
    </citation>
    <scope>NUCLEOTIDE SEQUENCE [LARGE SCALE GENOMIC DNA]</scope>
    <source>
        <strain evidence="1 2">2D-5</strain>
    </source>
</reference>
<reference evidence="1 2" key="1">
    <citation type="submission" date="2019-01" db="EMBL/GenBank/DDBJ databases">
        <title>Sinorhodobacter populi sp. nov. isolated from the symptomatic bark tissue of Populus euramericana canker.</title>
        <authorList>
            <person name="Xu G."/>
        </authorList>
    </citation>
    <scope>NUCLEOTIDE SEQUENCE [LARGE SCALE GENOMIC DNA]</scope>
    <source>
        <strain evidence="1 2">2D-5</strain>
    </source>
</reference>
<gene>
    <name evidence="1" type="ORF">D2T33_06310</name>
</gene>
<name>A0A443IYU4_9RHOB</name>
<dbReference type="Proteomes" id="UP000285710">
    <property type="component" value="Unassembled WGS sequence"/>
</dbReference>
<dbReference type="AlphaFoldDB" id="A0A443IYU4"/>
<accession>A0A443IYU4</accession>
<keyword evidence="2" id="KW-1185">Reference proteome</keyword>